<proteinExistence type="predicted"/>
<protein>
    <recommendedName>
        <fullName evidence="3">G domain-containing protein</fullName>
    </recommendedName>
</protein>
<gene>
    <name evidence="1" type="ORF">ACFFIP_01765</name>
</gene>
<evidence type="ECO:0000313" key="2">
    <source>
        <dbReference type="Proteomes" id="UP001589797"/>
    </source>
</evidence>
<accession>A0ABV6FNT9</accession>
<name>A0ABV6FNT9_9BACT</name>
<dbReference type="RefSeq" id="WP_382385841.1">
    <property type="nucleotide sequence ID" value="NZ_JBHLWI010000003.1"/>
</dbReference>
<dbReference type="Proteomes" id="UP001589797">
    <property type="component" value="Unassembled WGS sequence"/>
</dbReference>
<keyword evidence="2" id="KW-1185">Reference proteome</keyword>
<dbReference type="EMBL" id="JBHLWI010000003">
    <property type="protein sequence ID" value="MFC0261391.1"/>
    <property type="molecule type" value="Genomic_DNA"/>
</dbReference>
<sequence>MKKVFIYVGHSNWGKSRALRVLTGNSSRQKTVQISQYNVRVRKMSNDDDGQGLLNWVRTFPRQNYQRFVIAFCPKVPPITGEATIEQKIALDILIELQTTNKLFFFVQHEKFNYPHDQITQQEINWLKTFGSVKILYGQSPDTIRAKDFLQYIHAYI</sequence>
<reference evidence="1 2" key="1">
    <citation type="submission" date="2024-09" db="EMBL/GenBank/DDBJ databases">
        <authorList>
            <person name="Sun Q."/>
            <person name="Mori K."/>
        </authorList>
    </citation>
    <scope>NUCLEOTIDE SEQUENCE [LARGE SCALE GENOMIC DNA]</scope>
    <source>
        <strain evidence="1 2">CCM 7650</strain>
    </source>
</reference>
<comment type="caution">
    <text evidence="1">The sequence shown here is derived from an EMBL/GenBank/DDBJ whole genome shotgun (WGS) entry which is preliminary data.</text>
</comment>
<organism evidence="1 2">
    <name type="scientific">Fontibacter flavus</name>
    <dbReference type="NCBI Taxonomy" id="654838"/>
    <lineage>
        <taxon>Bacteria</taxon>
        <taxon>Pseudomonadati</taxon>
        <taxon>Bacteroidota</taxon>
        <taxon>Cytophagia</taxon>
        <taxon>Cytophagales</taxon>
        <taxon>Cyclobacteriaceae</taxon>
        <taxon>Fontibacter</taxon>
    </lineage>
</organism>
<evidence type="ECO:0008006" key="3">
    <source>
        <dbReference type="Google" id="ProtNLM"/>
    </source>
</evidence>
<evidence type="ECO:0000313" key="1">
    <source>
        <dbReference type="EMBL" id="MFC0261391.1"/>
    </source>
</evidence>